<feature type="domain" description="Cathepsin propeptide inhibitor" evidence="5">
    <location>
        <begin position="36"/>
        <end position="93"/>
    </location>
</feature>
<keyword evidence="6" id="KW-0378">Hydrolase</keyword>
<dbReference type="Proteomes" id="UP000009168">
    <property type="component" value="Unassembled WGS sequence"/>
</dbReference>
<proteinExistence type="inferred from homology"/>
<dbReference type="HOGENOM" id="CLU_012184_1_3_1"/>
<dbReference type="RefSeq" id="XP_001015800.1">
    <property type="nucleotide sequence ID" value="XM_001015800.3"/>
</dbReference>
<reference evidence="7" key="1">
    <citation type="journal article" date="2006" name="PLoS Biol.">
        <title>Macronuclear genome sequence of the ciliate Tetrahymena thermophila, a model eukaryote.</title>
        <authorList>
            <person name="Eisen J.A."/>
            <person name="Coyne R.S."/>
            <person name="Wu M."/>
            <person name="Wu D."/>
            <person name="Thiagarajan M."/>
            <person name="Wortman J.R."/>
            <person name="Badger J.H."/>
            <person name="Ren Q."/>
            <person name="Amedeo P."/>
            <person name="Jones K.M."/>
            <person name="Tallon L.J."/>
            <person name="Delcher A.L."/>
            <person name="Salzberg S.L."/>
            <person name="Silva J.C."/>
            <person name="Haas B.J."/>
            <person name="Majoros W.H."/>
            <person name="Farzad M."/>
            <person name="Carlton J.M."/>
            <person name="Smith R.K. Jr."/>
            <person name="Garg J."/>
            <person name="Pearlman R.E."/>
            <person name="Karrer K.M."/>
            <person name="Sun L."/>
            <person name="Manning G."/>
            <person name="Elde N.C."/>
            <person name="Turkewitz A.P."/>
            <person name="Asai D.J."/>
            <person name="Wilkes D.E."/>
            <person name="Wang Y."/>
            <person name="Cai H."/>
            <person name="Collins K."/>
            <person name="Stewart B.A."/>
            <person name="Lee S.R."/>
            <person name="Wilamowska K."/>
            <person name="Weinberg Z."/>
            <person name="Ruzzo W.L."/>
            <person name="Wloga D."/>
            <person name="Gaertig J."/>
            <person name="Frankel J."/>
            <person name="Tsao C.-C."/>
            <person name="Gorovsky M.A."/>
            <person name="Keeling P.J."/>
            <person name="Waller R.F."/>
            <person name="Patron N.J."/>
            <person name="Cherry J.M."/>
            <person name="Stover N.A."/>
            <person name="Krieger C.J."/>
            <person name="del Toro C."/>
            <person name="Ryder H.F."/>
            <person name="Williamson S.C."/>
            <person name="Barbeau R.A."/>
            <person name="Hamilton E.P."/>
            <person name="Orias E."/>
        </authorList>
    </citation>
    <scope>NUCLEOTIDE SEQUENCE [LARGE SCALE GENOMIC DNA]</scope>
    <source>
        <strain evidence="7">SB210</strain>
    </source>
</reference>
<accession>Q23FQ5</accession>
<dbReference type="InterPro" id="IPR038765">
    <property type="entry name" value="Papain-like_cys_pep_sf"/>
</dbReference>
<feature type="signal peptide" evidence="3">
    <location>
        <begin position="1"/>
        <end position="20"/>
    </location>
</feature>
<dbReference type="InterPro" id="IPR013201">
    <property type="entry name" value="Prot_inhib_I29"/>
</dbReference>
<comment type="similarity">
    <text evidence="1">Belongs to the peptidase C1 family.</text>
</comment>
<dbReference type="InterPro" id="IPR013128">
    <property type="entry name" value="Peptidase_C1A"/>
</dbReference>
<dbReference type="InterPro" id="IPR039417">
    <property type="entry name" value="Peptidase_C1A_papain-like"/>
</dbReference>
<keyword evidence="6" id="KW-0645">Protease</keyword>
<keyword evidence="3" id="KW-0732">Signal</keyword>
<dbReference type="GeneID" id="7831252"/>
<dbReference type="SMART" id="SM00645">
    <property type="entry name" value="Pept_C1"/>
    <property type="match status" value="1"/>
</dbReference>
<dbReference type="GO" id="GO:0006508">
    <property type="term" value="P:proteolysis"/>
    <property type="evidence" value="ECO:0007669"/>
    <property type="project" value="UniProtKB-KW"/>
</dbReference>
<dbReference type="PANTHER" id="PTHR12411">
    <property type="entry name" value="CYSTEINE PROTEASE FAMILY C1-RELATED"/>
    <property type="match status" value="1"/>
</dbReference>
<dbReference type="InParanoid" id="Q23FQ5"/>
<evidence type="ECO:0000256" key="3">
    <source>
        <dbReference type="SAM" id="SignalP"/>
    </source>
</evidence>
<keyword evidence="2" id="KW-0865">Zymogen</keyword>
<dbReference type="Pfam" id="PF00112">
    <property type="entry name" value="Peptidase_C1"/>
    <property type="match status" value="1"/>
</dbReference>
<dbReference type="STRING" id="312017.Q23FQ5"/>
<organism evidence="6 7">
    <name type="scientific">Tetrahymena thermophila (strain SB210)</name>
    <dbReference type="NCBI Taxonomy" id="312017"/>
    <lineage>
        <taxon>Eukaryota</taxon>
        <taxon>Sar</taxon>
        <taxon>Alveolata</taxon>
        <taxon>Ciliophora</taxon>
        <taxon>Intramacronucleata</taxon>
        <taxon>Oligohymenophorea</taxon>
        <taxon>Hymenostomatida</taxon>
        <taxon>Tetrahymenina</taxon>
        <taxon>Tetrahymenidae</taxon>
        <taxon>Tetrahymena</taxon>
    </lineage>
</organism>
<protein>
    <submittedName>
        <fullName evidence="6">Papain family cysteine protease</fullName>
    </submittedName>
</protein>
<feature type="domain" description="Peptidase C1A papain C-terminal" evidence="4">
    <location>
        <begin position="125"/>
        <end position="331"/>
    </location>
</feature>
<evidence type="ECO:0000259" key="4">
    <source>
        <dbReference type="SMART" id="SM00645"/>
    </source>
</evidence>
<evidence type="ECO:0000313" key="7">
    <source>
        <dbReference type="Proteomes" id="UP000009168"/>
    </source>
</evidence>
<evidence type="ECO:0000259" key="5">
    <source>
        <dbReference type="SMART" id="SM00848"/>
    </source>
</evidence>
<evidence type="ECO:0000256" key="1">
    <source>
        <dbReference type="ARBA" id="ARBA00008455"/>
    </source>
</evidence>
<dbReference type="Pfam" id="PF08246">
    <property type="entry name" value="Inhibitor_I29"/>
    <property type="match status" value="1"/>
</dbReference>
<dbReference type="KEGG" id="tet:TTHERM_00079600"/>
<sequence>MVKISLIVIALAALISQIQCQTNLAEQLTISDLKTYNKWRSSYRRVFLNEDEETYRQLVFFENLQKLKTHEKNTEATYTVSLNQFSDYSQEEFVQRILNKHISRSDADIQKEQEPNGNLRKAVNYPTSVDWRNSGALNPIQNQGQCGSCAAFGTAGVLESFYYLKSKQLLKFSEQQLLDCARQAGFDTYGCDGAWQQEYFKYAIKYGIVQGSSYPYVGYQTTCKNTSNLSKYFPQSFKFINPNASDVKAAISQGPISVTVDASTWSSYSGGIFNGCNSNIQLNHAVIAVGYDTQGNYIIRNHWGTGWGEKGYMRLSANNNCGVLTSVIQVLS</sequence>
<dbReference type="OMA" id="YAINEYS"/>
<dbReference type="EMBL" id="GG662704">
    <property type="protein sequence ID" value="EAR95555.1"/>
    <property type="molecule type" value="Genomic_DNA"/>
</dbReference>
<dbReference type="InterPro" id="IPR000668">
    <property type="entry name" value="Peptidase_C1A_C"/>
</dbReference>
<dbReference type="SMART" id="SM00848">
    <property type="entry name" value="Inhibitor_I29"/>
    <property type="match status" value="1"/>
</dbReference>
<dbReference type="CDD" id="cd02248">
    <property type="entry name" value="Peptidase_C1A"/>
    <property type="match status" value="1"/>
</dbReference>
<dbReference type="AlphaFoldDB" id="Q23FQ5"/>
<dbReference type="eggNOG" id="KOG1543">
    <property type="taxonomic scope" value="Eukaryota"/>
</dbReference>
<feature type="chain" id="PRO_5018650942" evidence="3">
    <location>
        <begin position="21"/>
        <end position="332"/>
    </location>
</feature>
<dbReference type="SUPFAM" id="SSF54001">
    <property type="entry name" value="Cysteine proteinases"/>
    <property type="match status" value="1"/>
</dbReference>
<dbReference type="MEROPS" id="C01.A54"/>
<dbReference type="OrthoDB" id="190265at2759"/>
<keyword evidence="7" id="KW-1185">Reference proteome</keyword>
<name>Q23FQ5_TETTS</name>
<dbReference type="GO" id="GO:0008234">
    <property type="term" value="F:cysteine-type peptidase activity"/>
    <property type="evidence" value="ECO:0007669"/>
    <property type="project" value="InterPro"/>
</dbReference>
<evidence type="ECO:0000256" key="2">
    <source>
        <dbReference type="ARBA" id="ARBA00023145"/>
    </source>
</evidence>
<evidence type="ECO:0000313" key="6">
    <source>
        <dbReference type="EMBL" id="EAR95555.1"/>
    </source>
</evidence>
<dbReference type="Gene3D" id="3.90.70.10">
    <property type="entry name" value="Cysteine proteinases"/>
    <property type="match status" value="1"/>
</dbReference>
<gene>
    <name evidence="6" type="ORF">TTHERM_00079600</name>
</gene>